<evidence type="ECO:0000313" key="3">
    <source>
        <dbReference type="Proteomes" id="UP000241848"/>
    </source>
</evidence>
<dbReference type="InterPro" id="IPR035439">
    <property type="entry name" value="UPF0145_dom_sf"/>
</dbReference>
<dbReference type="Proteomes" id="UP000241848">
    <property type="component" value="Unassembled WGS sequence"/>
</dbReference>
<comment type="similarity">
    <text evidence="1">Belongs to the UPF0145 family.</text>
</comment>
<comment type="caution">
    <text evidence="2">The sequence shown here is derived from an EMBL/GenBank/DDBJ whole genome shotgun (WGS) entry which is preliminary data.</text>
</comment>
<evidence type="ECO:0000313" key="2">
    <source>
        <dbReference type="EMBL" id="PSR21800.1"/>
    </source>
</evidence>
<proteinExistence type="inferred from homology"/>
<dbReference type="Pfam" id="PF01906">
    <property type="entry name" value="YbjQ_1"/>
    <property type="match status" value="1"/>
</dbReference>
<accession>A0A2T2WHU7</accession>
<dbReference type="EMBL" id="PXYV01000027">
    <property type="protein sequence ID" value="PSR21800.1"/>
    <property type="molecule type" value="Genomic_DNA"/>
</dbReference>
<sequence length="347" mass="38704">MPWFRRNNNSPNPDEVKLSQALQKTFRQYSAETEMQMQKDREALDSGRLPDAAVTRIKKTVAQELPWMSTLDIPDLYLADEIRMTPLVQVTGSCFYRPASDVNGRIYLDSNYDAANLVHAYYRAKNDAIDRMLQEASLAEAHAVVDAVFRFTREESVVECSVIGTAVRFEGIRPPKTALISPLSGEEFYKLLMVGWIPVNYCLGYHWHCMPVGYRTRSIGSAWNFQNQELTSVTERFSQTRHYAIQQMVSDARGGPRVDGFVGVSVRTEIEETELRIYAGYGGGFSGFGLMGNGVTIDGTFYPYGAEGVAEVPAYNLEFFATGAGVAKIGTGRLTKRDVSAYLSALN</sequence>
<dbReference type="AlphaFoldDB" id="A0A2T2WHU7"/>
<dbReference type="Gene3D" id="3.30.110.70">
    <property type="entry name" value="Hypothetical protein apc22750. Chain B"/>
    <property type="match status" value="1"/>
</dbReference>
<gene>
    <name evidence="2" type="ORF">C7B45_09465</name>
</gene>
<dbReference type="SUPFAM" id="SSF117782">
    <property type="entry name" value="YbjQ-like"/>
    <property type="match status" value="1"/>
</dbReference>
<reference evidence="2 3" key="1">
    <citation type="journal article" date="2014" name="BMC Genomics">
        <title>Comparison of environmental and isolate Sulfobacillus genomes reveals diverse carbon, sulfur, nitrogen, and hydrogen metabolisms.</title>
        <authorList>
            <person name="Justice N.B."/>
            <person name="Norman A."/>
            <person name="Brown C.T."/>
            <person name="Singh A."/>
            <person name="Thomas B.C."/>
            <person name="Banfield J.F."/>
        </authorList>
    </citation>
    <scope>NUCLEOTIDE SEQUENCE [LARGE SCALE GENOMIC DNA]</scope>
    <source>
        <strain evidence="2">AMDSBA3</strain>
    </source>
</reference>
<dbReference type="InterPro" id="IPR002765">
    <property type="entry name" value="UPF0145_YbjQ-like"/>
</dbReference>
<name>A0A2T2WHU7_9FIRM</name>
<organism evidence="2 3">
    <name type="scientific">Sulfobacillus acidophilus</name>
    <dbReference type="NCBI Taxonomy" id="53633"/>
    <lineage>
        <taxon>Bacteria</taxon>
        <taxon>Bacillati</taxon>
        <taxon>Bacillota</taxon>
        <taxon>Clostridia</taxon>
        <taxon>Eubacteriales</taxon>
        <taxon>Clostridiales Family XVII. Incertae Sedis</taxon>
        <taxon>Sulfobacillus</taxon>
    </lineage>
</organism>
<protein>
    <submittedName>
        <fullName evidence="2">Uncharacterized protein</fullName>
    </submittedName>
</protein>
<evidence type="ECO:0000256" key="1">
    <source>
        <dbReference type="ARBA" id="ARBA00010751"/>
    </source>
</evidence>